<dbReference type="AlphaFoldDB" id="A0A1V1P499"/>
<reference evidence="2" key="1">
    <citation type="submission" date="2012-11" db="EMBL/GenBank/DDBJ databases">
        <authorList>
            <person name="Lucero-Rivera Y.E."/>
            <person name="Tovar-Ramirez D."/>
        </authorList>
    </citation>
    <scope>NUCLEOTIDE SEQUENCE [LARGE SCALE GENOMIC DNA]</scope>
    <source>
        <strain evidence="2">Araruama</strain>
    </source>
</reference>
<name>A0A1V1P499_9BACT</name>
<sequence>MGTLFSESSLQSDCISKEMNPKQVHFFSNMFYGSNIYDSFANAQKIMEHIQYQTPQLNADNDANTNERNDYEEVNADFIRTGEPNKGDDPIIQNVNDPLILHDTTAGTIQARGISDQDGISRVYAMILSFFLSYQSLRFGPPK</sequence>
<evidence type="ECO:0000313" key="1">
    <source>
        <dbReference type="EMBL" id="ETR69677.1"/>
    </source>
</evidence>
<gene>
    <name evidence="1" type="ORF">OMM_09396</name>
</gene>
<dbReference type="Proteomes" id="UP000189670">
    <property type="component" value="Unassembled WGS sequence"/>
</dbReference>
<evidence type="ECO:0000313" key="2">
    <source>
        <dbReference type="Proteomes" id="UP000189670"/>
    </source>
</evidence>
<accession>A0A1V1P499</accession>
<proteinExistence type="predicted"/>
<organism evidence="1 2">
    <name type="scientific">Candidatus Magnetoglobus multicellularis str. Araruama</name>
    <dbReference type="NCBI Taxonomy" id="890399"/>
    <lineage>
        <taxon>Bacteria</taxon>
        <taxon>Pseudomonadati</taxon>
        <taxon>Thermodesulfobacteriota</taxon>
        <taxon>Desulfobacteria</taxon>
        <taxon>Desulfobacterales</taxon>
        <taxon>Desulfobacteraceae</taxon>
        <taxon>Candidatus Magnetoglobus</taxon>
    </lineage>
</organism>
<dbReference type="EMBL" id="ATBP01000587">
    <property type="protein sequence ID" value="ETR69677.1"/>
    <property type="molecule type" value="Genomic_DNA"/>
</dbReference>
<protein>
    <submittedName>
        <fullName evidence="1">Uncharacterized protein</fullName>
    </submittedName>
</protein>
<comment type="caution">
    <text evidence="1">The sequence shown here is derived from an EMBL/GenBank/DDBJ whole genome shotgun (WGS) entry which is preliminary data.</text>
</comment>